<organism evidence="2 3">
    <name type="scientific">Solirubrobacter deserti</name>
    <dbReference type="NCBI Taxonomy" id="2282478"/>
    <lineage>
        <taxon>Bacteria</taxon>
        <taxon>Bacillati</taxon>
        <taxon>Actinomycetota</taxon>
        <taxon>Thermoleophilia</taxon>
        <taxon>Solirubrobacterales</taxon>
        <taxon>Solirubrobacteraceae</taxon>
        <taxon>Solirubrobacter</taxon>
    </lineage>
</organism>
<dbReference type="Proteomes" id="UP001147700">
    <property type="component" value="Unassembled WGS sequence"/>
</dbReference>
<protein>
    <recommendedName>
        <fullName evidence="4">NERD domain-containing protein</fullName>
    </recommendedName>
</protein>
<reference evidence="2" key="1">
    <citation type="submission" date="2022-10" db="EMBL/GenBank/DDBJ databases">
        <title>The WGS of Solirubrobacter sp. CPCC 204708.</title>
        <authorList>
            <person name="Jiang Z."/>
        </authorList>
    </citation>
    <scope>NUCLEOTIDE SEQUENCE</scope>
    <source>
        <strain evidence="2">CPCC 204708</strain>
    </source>
</reference>
<keyword evidence="1" id="KW-0812">Transmembrane</keyword>
<keyword evidence="3" id="KW-1185">Reference proteome</keyword>
<comment type="caution">
    <text evidence="2">The sequence shown here is derived from an EMBL/GenBank/DDBJ whole genome shotgun (WGS) entry which is preliminary data.</text>
</comment>
<feature type="transmembrane region" description="Helical" evidence="1">
    <location>
        <begin position="6"/>
        <end position="30"/>
    </location>
</feature>
<evidence type="ECO:0000313" key="3">
    <source>
        <dbReference type="Proteomes" id="UP001147700"/>
    </source>
</evidence>
<sequence>MNADQHLELLILGIAVATLALIVLAAAVAAHRRSGRPRPTIAAAPVSRSAPGRGRELGSIEHFARMLDRSRRLVAAEQRVGQELGTLRGAGWMVERNVITGAHRVPFILLGPGGLFVVCATDGAWTMHDLEALTAAGDELRAVWPHYHGPVVATICLAFDDAEPRSWHSPAVAGGWVVGIGQLATWLHARATDTGISPADIATLHAASGPHWQRKSVPRLPLVRNIG</sequence>
<name>A0ABT4RNF1_9ACTN</name>
<gene>
    <name evidence="2" type="ORF">OJ962_21535</name>
</gene>
<keyword evidence="1" id="KW-1133">Transmembrane helix</keyword>
<keyword evidence="1" id="KW-0472">Membrane</keyword>
<accession>A0ABT4RNF1</accession>
<dbReference type="RefSeq" id="WP_202955982.1">
    <property type="nucleotide sequence ID" value="NZ_JAPCID010000033.1"/>
</dbReference>
<proteinExistence type="predicted"/>
<evidence type="ECO:0000256" key="1">
    <source>
        <dbReference type="SAM" id="Phobius"/>
    </source>
</evidence>
<evidence type="ECO:0000313" key="2">
    <source>
        <dbReference type="EMBL" id="MDA0140100.1"/>
    </source>
</evidence>
<evidence type="ECO:0008006" key="4">
    <source>
        <dbReference type="Google" id="ProtNLM"/>
    </source>
</evidence>
<dbReference type="EMBL" id="JAPCID010000033">
    <property type="protein sequence ID" value="MDA0140100.1"/>
    <property type="molecule type" value="Genomic_DNA"/>
</dbReference>